<dbReference type="STRING" id="709839.TSA66_19300"/>
<dbReference type="InterPro" id="IPR036513">
    <property type="entry name" value="STAS_dom_sf"/>
</dbReference>
<dbReference type="Pfam" id="PF13466">
    <property type="entry name" value="STAS_2"/>
    <property type="match status" value="1"/>
</dbReference>
<proteinExistence type="predicted"/>
<dbReference type="PANTHER" id="PTHR35849">
    <property type="entry name" value="BLR2341 PROTEIN"/>
    <property type="match status" value="1"/>
</dbReference>
<dbReference type="PANTHER" id="PTHR35849:SF2">
    <property type="entry name" value="BLR2341 PROTEIN"/>
    <property type="match status" value="1"/>
</dbReference>
<accession>A0A0C2BV15</accession>
<dbReference type="InterPro" id="IPR052746">
    <property type="entry name" value="MlaB_ABC_Transporter"/>
</dbReference>
<dbReference type="EMBL" id="JWJG01000028">
    <property type="protein sequence ID" value="KIF83854.1"/>
    <property type="molecule type" value="Genomic_DNA"/>
</dbReference>
<comment type="caution">
    <text evidence="2">The sequence shown here is derived from an EMBL/GenBank/DDBJ whole genome shotgun (WGS) entry which is preliminary data.</text>
</comment>
<keyword evidence="3" id="KW-1185">Reference proteome</keyword>
<sequence length="103" mass="10859">MDASDDKDPVLRIEGEMTIYRVGELKGTLLAAIGKSSTLEIDLSAVTEIDTAGIQLLMLARKVAEAKGYALRLAAHSAAVVEAFELLNLAGYFGDPIVIVPAA</sequence>
<dbReference type="InterPro" id="IPR002645">
    <property type="entry name" value="STAS_dom"/>
</dbReference>
<name>A0A0C2BV15_9BURK</name>
<dbReference type="Proteomes" id="UP000031572">
    <property type="component" value="Unassembled WGS sequence"/>
</dbReference>
<dbReference type="SUPFAM" id="SSF52091">
    <property type="entry name" value="SpoIIaa-like"/>
    <property type="match status" value="1"/>
</dbReference>
<evidence type="ECO:0000313" key="2">
    <source>
        <dbReference type="EMBL" id="KIF83854.1"/>
    </source>
</evidence>
<feature type="domain" description="STAS" evidence="1">
    <location>
        <begin position="10"/>
        <end position="103"/>
    </location>
</feature>
<protein>
    <recommendedName>
        <fullName evidence="1">STAS domain-containing protein</fullName>
    </recommendedName>
</protein>
<gene>
    <name evidence="2" type="ORF">TSA66_19300</name>
</gene>
<evidence type="ECO:0000259" key="1">
    <source>
        <dbReference type="PROSITE" id="PS50801"/>
    </source>
</evidence>
<reference evidence="2" key="1">
    <citation type="submission" date="2014-12" db="EMBL/GenBank/DDBJ databases">
        <title>Denitrispirillum autotrophicum gen. nov., sp. nov., Denitrifying, Facultatively Autotrophic Bacteria Isolated from Rice Paddy Soil.</title>
        <authorList>
            <person name="Ishii S."/>
            <person name="Ashida N."/>
            <person name="Ohno H."/>
            <person name="Otsuka S."/>
            <person name="Yokota A."/>
            <person name="Senoo K."/>
        </authorList>
    </citation>
    <scope>NUCLEOTIDE SEQUENCE [LARGE SCALE GENOMIC DNA]</scope>
    <source>
        <strain evidence="2">TSA66</strain>
    </source>
</reference>
<evidence type="ECO:0000313" key="3">
    <source>
        <dbReference type="Proteomes" id="UP000031572"/>
    </source>
</evidence>
<organism evidence="2 3">
    <name type="scientific">Noviherbaspirillum autotrophicum</name>
    <dbReference type="NCBI Taxonomy" id="709839"/>
    <lineage>
        <taxon>Bacteria</taxon>
        <taxon>Pseudomonadati</taxon>
        <taxon>Pseudomonadota</taxon>
        <taxon>Betaproteobacteria</taxon>
        <taxon>Burkholderiales</taxon>
        <taxon>Oxalobacteraceae</taxon>
        <taxon>Noviherbaspirillum</taxon>
    </lineage>
</organism>
<dbReference type="Gene3D" id="3.30.750.24">
    <property type="entry name" value="STAS domain"/>
    <property type="match status" value="1"/>
</dbReference>
<dbReference type="AlphaFoldDB" id="A0A0C2BV15"/>
<dbReference type="CDD" id="cd07043">
    <property type="entry name" value="STAS_anti-anti-sigma_factors"/>
    <property type="match status" value="1"/>
</dbReference>
<dbReference type="PROSITE" id="PS50801">
    <property type="entry name" value="STAS"/>
    <property type="match status" value="1"/>
</dbReference>
<dbReference type="InterPro" id="IPR058548">
    <property type="entry name" value="MlaB-like_STAS"/>
</dbReference>